<keyword evidence="1" id="KW-0813">Transport</keyword>
<name>A0A3E1K8G0_9GAMM</name>
<dbReference type="SUPFAM" id="SSF52540">
    <property type="entry name" value="P-loop containing nucleoside triphosphate hydrolases"/>
    <property type="match status" value="1"/>
</dbReference>
<keyword evidence="6" id="KW-1185">Reference proteome</keyword>
<gene>
    <name evidence="5" type="ORF">DZC52_08420</name>
</gene>
<dbReference type="PANTHER" id="PTHR24220:SF611">
    <property type="entry name" value="ATP-BINDING COMPONENT OF ABC TRANSPORTER-RELATED"/>
    <property type="match status" value="1"/>
</dbReference>
<dbReference type="InterPro" id="IPR017911">
    <property type="entry name" value="MacB-like_ATP-bd"/>
</dbReference>
<dbReference type="InterPro" id="IPR027417">
    <property type="entry name" value="P-loop_NTPase"/>
</dbReference>
<sequence length="229" mass="24782">MNAVLAIDSLRFAWPGEDRPVLDIDAFSVAAGEKVFLHGPSGSGKSTLLAAVGALVVPQSGRIELCGSDLSTLSRGGRDRFRADHLGVIFQQFNLLPWLDVTANVTLPCRFSRVRARRAGNAEAAARQLLSAMDLEESLWQRRADTLSVGQQQRVAAARALIGQPELVLADEPTSALDADRRDRFLDLLFERVEVAGSALLFVSHDLALGARFDRVVELPEINRAGVAA</sequence>
<dbReference type="GO" id="GO:0016887">
    <property type="term" value="F:ATP hydrolysis activity"/>
    <property type="evidence" value="ECO:0007669"/>
    <property type="project" value="InterPro"/>
</dbReference>
<evidence type="ECO:0000256" key="1">
    <source>
        <dbReference type="ARBA" id="ARBA00022448"/>
    </source>
</evidence>
<protein>
    <submittedName>
        <fullName evidence="5">ABC transporter ATP-binding protein</fullName>
    </submittedName>
</protein>
<evidence type="ECO:0000256" key="3">
    <source>
        <dbReference type="ARBA" id="ARBA00022840"/>
    </source>
</evidence>
<proteinExistence type="predicted"/>
<dbReference type="InterPro" id="IPR015854">
    <property type="entry name" value="ABC_transpr_LolD-like"/>
</dbReference>
<dbReference type="InterPro" id="IPR003593">
    <property type="entry name" value="AAA+_ATPase"/>
</dbReference>
<dbReference type="PROSITE" id="PS50893">
    <property type="entry name" value="ABC_TRANSPORTER_2"/>
    <property type="match status" value="1"/>
</dbReference>
<accession>A0A3E1K8G0</accession>
<keyword evidence="3 5" id="KW-0067">ATP-binding</keyword>
<dbReference type="PANTHER" id="PTHR24220">
    <property type="entry name" value="IMPORT ATP-BINDING PROTEIN"/>
    <property type="match status" value="1"/>
</dbReference>
<evidence type="ECO:0000259" key="4">
    <source>
        <dbReference type="PROSITE" id="PS50893"/>
    </source>
</evidence>
<comment type="caution">
    <text evidence="5">The sequence shown here is derived from an EMBL/GenBank/DDBJ whole genome shotgun (WGS) entry which is preliminary data.</text>
</comment>
<dbReference type="GO" id="GO:0005886">
    <property type="term" value="C:plasma membrane"/>
    <property type="evidence" value="ECO:0007669"/>
    <property type="project" value="TreeGrafter"/>
</dbReference>
<dbReference type="RefSeq" id="WP_116650695.1">
    <property type="nucleotide sequence ID" value="NZ_QUZK01000036.1"/>
</dbReference>
<dbReference type="EMBL" id="QUZK01000036">
    <property type="protein sequence ID" value="RFF30328.1"/>
    <property type="molecule type" value="Genomic_DNA"/>
</dbReference>
<reference evidence="5 6" key="1">
    <citation type="submission" date="2018-08" db="EMBL/GenBank/DDBJ databases">
        <title>Wenzhouxiangella salilacus sp. nov., a novel bacterium isolated from a saline lake in Xinjiang Province, China.</title>
        <authorList>
            <person name="Han S."/>
        </authorList>
    </citation>
    <scope>NUCLEOTIDE SEQUENCE [LARGE SCALE GENOMIC DNA]</scope>
    <source>
        <strain evidence="5 6">XDB06</strain>
    </source>
</reference>
<dbReference type="Pfam" id="PF00005">
    <property type="entry name" value="ABC_tran"/>
    <property type="match status" value="1"/>
</dbReference>
<evidence type="ECO:0000256" key="2">
    <source>
        <dbReference type="ARBA" id="ARBA00022741"/>
    </source>
</evidence>
<dbReference type="GO" id="GO:0022857">
    <property type="term" value="F:transmembrane transporter activity"/>
    <property type="evidence" value="ECO:0007669"/>
    <property type="project" value="TreeGrafter"/>
</dbReference>
<dbReference type="AlphaFoldDB" id="A0A3E1K8G0"/>
<dbReference type="InterPro" id="IPR003439">
    <property type="entry name" value="ABC_transporter-like_ATP-bd"/>
</dbReference>
<organism evidence="5 6">
    <name type="scientific">Wenzhouxiangella sediminis</name>
    <dbReference type="NCBI Taxonomy" id="1792836"/>
    <lineage>
        <taxon>Bacteria</taxon>
        <taxon>Pseudomonadati</taxon>
        <taxon>Pseudomonadota</taxon>
        <taxon>Gammaproteobacteria</taxon>
        <taxon>Chromatiales</taxon>
        <taxon>Wenzhouxiangellaceae</taxon>
        <taxon>Wenzhouxiangella</taxon>
    </lineage>
</organism>
<keyword evidence="2" id="KW-0547">Nucleotide-binding</keyword>
<dbReference type="Proteomes" id="UP000260351">
    <property type="component" value="Unassembled WGS sequence"/>
</dbReference>
<feature type="domain" description="ABC transporter" evidence="4">
    <location>
        <begin position="5"/>
        <end position="229"/>
    </location>
</feature>
<dbReference type="SMART" id="SM00382">
    <property type="entry name" value="AAA"/>
    <property type="match status" value="1"/>
</dbReference>
<dbReference type="OrthoDB" id="9802264at2"/>
<evidence type="ECO:0000313" key="6">
    <source>
        <dbReference type="Proteomes" id="UP000260351"/>
    </source>
</evidence>
<dbReference type="CDD" id="cd03255">
    <property type="entry name" value="ABC_MJ0796_LolCDE_FtsE"/>
    <property type="match status" value="1"/>
</dbReference>
<evidence type="ECO:0000313" key="5">
    <source>
        <dbReference type="EMBL" id="RFF30328.1"/>
    </source>
</evidence>
<dbReference type="Gene3D" id="3.40.50.300">
    <property type="entry name" value="P-loop containing nucleotide triphosphate hydrolases"/>
    <property type="match status" value="1"/>
</dbReference>
<dbReference type="GO" id="GO:0005524">
    <property type="term" value="F:ATP binding"/>
    <property type="evidence" value="ECO:0007669"/>
    <property type="project" value="UniProtKB-KW"/>
</dbReference>